<organism evidence="2 3">
    <name type="scientific">Mesorhizobium denitrificans</name>
    <dbReference type="NCBI Taxonomy" id="2294114"/>
    <lineage>
        <taxon>Bacteria</taxon>
        <taxon>Pseudomonadati</taxon>
        <taxon>Pseudomonadota</taxon>
        <taxon>Alphaproteobacteria</taxon>
        <taxon>Hyphomicrobiales</taxon>
        <taxon>Phyllobacteriaceae</taxon>
        <taxon>Mesorhizobium</taxon>
    </lineage>
</organism>
<feature type="region of interest" description="Disordered" evidence="1">
    <location>
        <begin position="47"/>
        <end position="66"/>
    </location>
</feature>
<dbReference type="Proteomes" id="UP000262379">
    <property type="component" value="Unassembled WGS sequence"/>
</dbReference>
<accession>A0A371XGH7</accession>
<protein>
    <submittedName>
        <fullName evidence="2">Uncharacterized protein</fullName>
    </submittedName>
</protein>
<evidence type="ECO:0000313" key="3">
    <source>
        <dbReference type="Proteomes" id="UP000262379"/>
    </source>
</evidence>
<proteinExistence type="predicted"/>
<dbReference type="AlphaFoldDB" id="A0A371XGH7"/>
<evidence type="ECO:0000313" key="2">
    <source>
        <dbReference type="EMBL" id="RFC68154.1"/>
    </source>
</evidence>
<comment type="caution">
    <text evidence="2">The sequence shown here is derived from an EMBL/GenBank/DDBJ whole genome shotgun (WGS) entry which is preliminary data.</text>
</comment>
<evidence type="ECO:0000256" key="1">
    <source>
        <dbReference type="SAM" id="MobiDB-lite"/>
    </source>
</evidence>
<sequence>MLDASVTFSGHARMIAVASSILPVTDPLRLHTGAGYSFDDCTANADASPGKQIGDNDAAAGSVLEP</sequence>
<gene>
    <name evidence="2" type="ORF">DY251_07720</name>
</gene>
<name>A0A371XGH7_9HYPH</name>
<keyword evidence="3" id="KW-1185">Reference proteome</keyword>
<dbReference type="EMBL" id="QURN01000005">
    <property type="protein sequence ID" value="RFC68154.1"/>
    <property type="molecule type" value="Genomic_DNA"/>
</dbReference>
<reference evidence="3" key="1">
    <citation type="submission" date="2018-08" db="EMBL/GenBank/DDBJ databases">
        <authorList>
            <person name="Im W.T."/>
        </authorList>
    </citation>
    <scope>NUCLEOTIDE SEQUENCE [LARGE SCALE GENOMIC DNA]</scope>
    <source>
        <strain evidence="3">LA-28</strain>
    </source>
</reference>